<dbReference type="Proteomes" id="UP000593594">
    <property type="component" value="Chromosome"/>
</dbReference>
<evidence type="ECO:0000259" key="2">
    <source>
        <dbReference type="PROSITE" id="PS51471"/>
    </source>
</evidence>
<keyword evidence="1" id="KW-0479">Metal-binding</keyword>
<keyword evidence="4" id="KW-1185">Reference proteome</keyword>
<dbReference type="Pfam" id="PF23169">
    <property type="entry name" value="HalD"/>
    <property type="match status" value="1"/>
</dbReference>
<feature type="domain" description="Fe2OG dioxygenase" evidence="2">
    <location>
        <begin position="150"/>
        <end position="257"/>
    </location>
</feature>
<dbReference type="InterPro" id="IPR056470">
    <property type="entry name" value="BesD/HalB-like"/>
</dbReference>
<evidence type="ECO:0000256" key="1">
    <source>
        <dbReference type="RuleBase" id="RU003682"/>
    </source>
</evidence>
<protein>
    <recommendedName>
        <fullName evidence="2">Fe2OG dioxygenase domain-containing protein</fullName>
    </recommendedName>
</protein>
<dbReference type="Gene3D" id="2.60.120.620">
    <property type="entry name" value="q2cbj1_9rhob like domain"/>
    <property type="match status" value="1"/>
</dbReference>
<evidence type="ECO:0000313" key="4">
    <source>
        <dbReference type="Proteomes" id="UP000593594"/>
    </source>
</evidence>
<accession>A0A7S8C3J2</accession>
<dbReference type="GO" id="GO:0046872">
    <property type="term" value="F:metal ion binding"/>
    <property type="evidence" value="ECO:0007669"/>
    <property type="project" value="UniProtKB-KW"/>
</dbReference>
<dbReference type="PROSITE" id="PS51471">
    <property type="entry name" value="FE2OG_OXY"/>
    <property type="match status" value="1"/>
</dbReference>
<dbReference type="AlphaFoldDB" id="A0A7S8C3J2"/>
<keyword evidence="1" id="KW-0560">Oxidoreductase</keyword>
<dbReference type="InterPro" id="IPR005123">
    <property type="entry name" value="Oxoglu/Fe-dep_dioxygenase_dom"/>
</dbReference>
<comment type="similarity">
    <text evidence="1">Belongs to the iron/ascorbate-dependent oxidoreductase family.</text>
</comment>
<proteinExistence type="inferred from homology"/>
<evidence type="ECO:0000313" key="3">
    <source>
        <dbReference type="EMBL" id="QPC42692.1"/>
    </source>
</evidence>
<name>A0A7S8C3J2_9HYPH</name>
<sequence>MSISAKALPETALPLGEVVDLDRYPIDRLDTPEAMALVARCRAQLNDDGCVVLDGFIRPDALERLEAETGHLGPHAHYNSTVTNIYNSDGDPSLPEDHPVNIFNERTNGFVAGDMIPDGTLIRSLYENRAFQAFIAAAMEEPELHEYADPLAGLVVNCLKPGCQHPWHYDSNDFIVTMMTRAPEAGGTFEYCPQIREAGNENIEAVNAVLAGDRAPVRALDLKPGDLQIFYGRLSLHRVARVEGERDRHTVIFGYAREPGFIGRAARTRKLFGRVAPIHEREERNGLKRTDTLQD</sequence>
<dbReference type="KEGG" id="kmn:HW532_08250"/>
<gene>
    <name evidence="3" type="ORF">HW532_08250</name>
</gene>
<keyword evidence="1" id="KW-0408">Iron</keyword>
<reference evidence="3 4" key="1">
    <citation type="submission" date="2020-06" db="EMBL/GenBank/DDBJ databases">
        <title>Genome sequence of 2 isolates from Red Sea Mangroves.</title>
        <authorList>
            <person name="Sefrji F."/>
            <person name="Michoud G."/>
            <person name="Merlino G."/>
            <person name="Daffonchio D."/>
        </authorList>
    </citation>
    <scope>NUCLEOTIDE SEQUENCE [LARGE SCALE GENOMIC DNA]</scope>
    <source>
        <strain evidence="3 4">R1DC25</strain>
    </source>
</reference>
<dbReference type="SUPFAM" id="SSF51197">
    <property type="entry name" value="Clavaminate synthase-like"/>
    <property type="match status" value="1"/>
</dbReference>
<organism evidence="3 4">
    <name type="scientific">Kaustia mangrovi</name>
    <dbReference type="NCBI Taxonomy" id="2593653"/>
    <lineage>
        <taxon>Bacteria</taxon>
        <taxon>Pseudomonadati</taxon>
        <taxon>Pseudomonadota</taxon>
        <taxon>Alphaproteobacteria</taxon>
        <taxon>Hyphomicrobiales</taxon>
        <taxon>Parvibaculaceae</taxon>
        <taxon>Kaustia</taxon>
    </lineage>
</organism>
<dbReference type="EMBL" id="CP058214">
    <property type="protein sequence ID" value="QPC42692.1"/>
    <property type="molecule type" value="Genomic_DNA"/>
</dbReference>
<dbReference type="RefSeq" id="WP_213163929.1">
    <property type="nucleotide sequence ID" value="NZ_CP058214.1"/>
</dbReference>
<dbReference type="GO" id="GO:0016491">
    <property type="term" value="F:oxidoreductase activity"/>
    <property type="evidence" value="ECO:0007669"/>
    <property type="project" value="UniProtKB-KW"/>
</dbReference>